<reference evidence="1 2" key="1">
    <citation type="submission" date="2020-05" db="EMBL/GenBank/DDBJ databases">
        <title>Azospirillum oleiclasticum sp. nov, a nitrogen-fixing and heavy crude oil-emulsifying bacterium isolated from the crude oil of Yumen Oilfield.</title>
        <authorList>
            <person name="Wu D."/>
            <person name="Cai M."/>
            <person name="Zhang X."/>
        </authorList>
    </citation>
    <scope>NUCLEOTIDE SEQUENCE [LARGE SCALE GENOMIC DNA]</scope>
    <source>
        <strain evidence="1 2">ROY-1-1-2</strain>
    </source>
</reference>
<sequence>MAANIQSVCHSFLLQAGLYSIRLNPGPDGGFAVAFLAPAAGEAGATFLGRTGTDSVVLAAGGQPALCQVHRDDATLYVSEFQPGATVTADRRVVVKLLDLDTGRARVPVASRPVAAAAAAPVSLAATPTLTVAAVVAGAGERVHANGEWAGAPGTTALDGFTITLGGGVPDLGIEYRCGNGALGLTPWARGGRYCGTKNKAVVITKFAVRLTGPAAEAYDVRYQGEFLGFGESFVARNGELCTITESAPLTALRVEVVPRPRAEAACDPDPERAQFDEQEYLLIYPDAATAVSLKEFESGFHHFVARGRAEGRTAPRRRDL</sequence>
<dbReference type="Proteomes" id="UP000584642">
    <property type="component" value="Unassembled WGS sequence"/>
</dbReference>
<dbReference type="EMBL" id="JABFDB010000033">
    <property type="protein sequence ID" value="NYZ23951.1"/>
    <property type="molecule type" value="Genomic_DNA"/>
</dbReference>
<accession>A0ABX2TI02</accession>
<name>A0ABX2TI02_9PROT</name>
<keyword evidence="2" id="KW-1185">Reference proteome</keyword>
<proteinExistence type="predicted"/>
<comment type="caution">
    <text evidence="1">The sequence shown here is derived from an EMBL/GenBank/DDBJ whole genome shotgun (WGS) entry which is preliminary data.</text>
</comment>
<protein>
    <submittedName>
        <fullName evidence="1">Uncharacterized protein</fullName>
    </submittedName>
</protein>
<gene>
    <name evidence="1" type="ORF">HND93_29975</name>
</gene>
<dbReference type="RefSeq" id="WP_180285732.1">
    <property type="nucleotide sequence ID" value="NZ_JABFDB010000033.1"/>
</dbReference>
<evidence type="ECO:0000313" key="1">
    <source>
        <dbReference type="EMBL" id="NYZ23951.1"/>
    </source>
</evidence>
<organism evidence="1 2">
    <name type="scientific">Azospirillum oleiclasticum</name>
    <dbReference type="NCBI Taxonomy" id="2735135"/>
    <lineage>
        <taxon>Bacteria</taxon>
        <taxon>Pseudomonadati</taxon>
        <taxon>Pseudomonadota</taxon>
        <taxon>Alphaproteobacteria</taxon>
        <taxon>Rhodospirillales</taxon>
        <taxon>Azospirillaceae</taxon>
        <taxon>Azospirillum</taxon>
    </lineage>
</organism>
<evidence type="ECO:0000313" key="2">
    <source>
        <dbReference type="Proteomes" id="UP000584642"/>
    </source>
</evidence>